<evidence type="ECO:0000313" key="4">
    <source>
        <dbReference type="Proteomes" id="UP000034883"/>
    </source>
</evidence>
<evidence type="ECO:0000256" key="1">
    <source>
        <dbReference type="PROSITE-ProRule" id="PRU00169"/>
    </source>
</evidence>
<comment type="caution">
    <text evidence="1">Lacks conserved residue(s) required for the propagation of feature annotation.</text>
</comment>
<dbReference type="STRING" id="927083.DB32_002132"/>
<dbReference type="KEGG" id="samy:DB32_002132"/>
<organism evidence="3 4">
    <name type="scientific">Sandaracinus amylolyticus</name>
    <dbReference type="NCBI Taxonomy" id="927083"/>
    <lineage>
        <taxon>Bacteria</taxon>
        <taxon>Pseudomonadati</taxon>
        <taxon>Myxococcota</taxon>
        <taxon>Polyangia</taxon>
        <taxon>Polyangiales</taxon>
        <taxon>Sandaracinaceae</taxon>
        <taxon>Sandaracinus</taxon>
    </lineage>
</organism>
<proteinExistence type="predicted"/>
<dbReference type="EMBL" id="CP011125">
    <property type="protein sequence ID" value="AKF04983.1"/>
    <property type="molecule type" value="Genomic_DNA"/>
</dbReference>
<gene>
    <name evidence="3" type="ORF">DB32_002132</name>
</gene>
<dbReference type="SUPFAM" id="SSF52172">
    <property type="entry name" value="CheY-like"/>
    <property type="match status" value="1"/>
</dbReference>
<dbReference type="RefSeq" id="WP_053232269.1">
    <property type="nucleotide sequence ID" value="NZ_CP011125.1"/>
</dbReference>
<accession>A0A0F6W1N9</accession>
<dbReference type="GO" id="GO:0000160">
    <property type="term" value="P:phosphorelay signal transduction system"/>
    <property type="evidence" value="ECO:0007669"/>
    <property type="project" value="InterPro"/>
</dbReference>
<reference evidence="3 4" key="1">
    <citation type="submission" date="2015-03" db="EMBL/GenBank/DDBJ databases">
        <title>Genome assembly of Sandaracinus amylolyticus DSM 53668.</title>
        <authorList>
            <person name="Sharma G."/>
            <person name="Subramanian S."/>
        </authorList>
    </citation>
    <scope>NUCLEOTIDE SEQUENCE [LARGE SCALE GENOMIC DNA]</scope>
    <source>
        <strain evidence="3 4">DSM 53668</strain>
    </source>
</reference>
<dbReference type="InterPro" id="IPR001789">
    <property type="entry name" value="Sig_transdc_resp-reg_receiver"/>
</dbReference>
<evidence type="ECO:0000313" key="3">
    <source>
        <dbReference type="EMBL" id="AKF04983.1"/>
    </source>
</evidence>
<evidence type="ECO:0000259" key="2">
    <source>
        <dbReference type="PROSITE" id="PS50110"/>
    </source>
</evidence>
<feature type="domain" description="Response regulatory" evidence="2">
    <location>
        <begin position="12"/>
        <end position="126"/>
    </location>
</feature>
<name>A0A0F6W1N9_9BACT</name>
<sequence length="145" mass="15429">MMNNDHHDVAELVVLVDDDSASLREIRRVLEEIGLRVLGFTAASAALAAALSRRPDAIVIAHAGVDVEGLALADRVRAAHGDESPAFVAIARSPAALGPVARRAYDVILRRPVGVDELVGAIDDALVLRASRLTRRSARRARAAE</sequence>
<keyword evidence="4" id="KW-1185">Reference proteome</keyword>
<dbReference type="Proteomes" id="UP000034883">
    <property type="component" value="Chromosome"/>
</dbReference>
<dbReference type="AlphaFoldDB" id="A0A0F6W1N9"/>
<dbReference type="Gene3D" id="3.40.50.2300">
    <property type="match status" value="1"/>
</dbReference>
<dbReference type="InterPro" id="IPR011006">
    <property type="entry name" value="CheY-like_superfamily"/>
</dbReference>
<protein>
    <recommendedName>
        <fullName evidence="2">Response regulatory domain-containing protein</fullName>
    </recommendedName>
</protein>
<dbReference type="PROSITE" id="PS50110">
    <property type="entry name" value="RESPONSE_REGULATORY"/>
    <property type="match status" value="1"/>
</dbReference>